<comment type="caution">
    <text evidence="1">The sequence shown here is derived from an EMBL/GenBank/DDBJ whole genome shotgun (WGS) entry which is preliminary data.</text>
</comment>
<reference evidence="1" key="1">
    <citation type="submission" date="2013-03" db="EMBL/GenBank/DDBJ databases">
        <authorList>
            <person name="Harkins D.M."/>
            <person name="Durkin A.S."/>
            <person name="Brinkac L.M."/>
            <person name="Haft D.H."/>
            <person name="Selengut J.D."/>
            <person name="Sanka R."/>
            <person name="DePew J."/>
            <person name="Purushe J."/>
            <person name="Hartskeerl R.A."/>
            <person name="Ahmed A."/>
            <person name="van der Linden H."/>
            <person name="Goris M.G.A."/>
            <person name="Vinetz J.M."/>
            <person name="Sutton G.G."/>
            <person name="Nierman W.C."/>
            <person name="Fouts D.E."/>
        </authorList>
    </citation>
    <scope>NUCLEOTIDE SEQUENCE [LARGE SCALE GENOMIC DNA]</scope>
    <source>
        <strain evidence="1">LT 11-33</strain>
    </source>
</reference>
<evidence type="ECO:0000313" key="1">
    <source>
        <dbReference type="EMBL" id="EMY59684.1"/>
    </source>
</evidence>
<name>N1VIU2_9LEPT</name>
<keyword evidence="2" id="KW-1185">Reference proteome</keyword>
<gene>
    <name evidence="1" type="ORF">LEP1GSC203_0126</name>
</gene>
<dbReference type="EMBL" id="AOGW02000023">
    <property type="protein sequence ID" value="EMY59684.1"/>
    <property type="molecule type" value="Genomic_DNA"/>
</dbReference>
<proteinExistence type="predicted"/>
<organism evidence="1 2">
    <name type="scientific">Leptospira terpstrae serovar Hualin str. LT 11-33 = ATCC 700639</name>
    <dbReference type="NCBI Taxonomy" id="1257025"/>
    <lineage>
        <taxon>Bacteria</taxon>
        <taxon>Pseudomonadati</taxon>
        <taxon>Spirochaetota</taxon>
        <taxon>Spirochaetia</taxon>
        <taxon>Leptospirales</taxon>
        <taxon>Leptospiraceae</taxon>
        <taxon>Leptospira</taxon>
    </lineage>
</organism>
<accession>N1VIU2</accession>
<evidence type="ECO:0000313" key="2">
    <source>
        <dbReference type="Proteomes" id="UP000012371"/>
    </source>
</evidence>
<dbReference type="Proteomes" id="UP000012371">
    <property type="component" value="Unassembled WGS sequence"/>
</dbReference>
<dbReference type="STRING" id="1257025.LEP1GSC203_0126"/>
<protein>
    <submittedName>
        <fullName evidence="1">Uncharacterized protein</fullName>
    </submittedName>
</protein>
<sequence length="37" mass="4170">MNIKQVLSEQSETMSANSLRMTGINSKLSEILLKFNL</sequence>
<dbReference type="AlphaFoldDB" id="N1VIU2"/>